<accession>A0A850HEL7</accession>
<reference evidence="1 2" key="1">
    <citation type="submission" date="2020-06" db="EMBL/GenBank/DDBJ databases">
        <title>Altererythrobacter lutimaris sp. nov., a marine bacterium isolated from a tidal flat.</title>
        <authorList>
            <person name="Kim D."/>
            <person name="Yoo Y."/>
            <person name="Kim J.-J."/>
        </authorList>
    </citation>
    <scope>NUCLEOTIDE SEQUENCE [LARGE SCALE GENOMIC DNA]</scope>
    <source>
        <strain evidence="1 2">JGD-16</strain>
    </source>
</reference>
<protein>
    <recommendedName>
        <fullName evidence="3">Thermonuclease family protein</fullName>
    </recommendedName>
</protein>
<dbReference type="RefSeq" id="WP_176273747.1">
    <property type="nucleotide sequence ID" value="NZ_JABWTA010000001.1"/>
</dbReference>
<organism evidence="1 2">
    <name type="scientific">Altererythrobacter lutimaris</name>
    <dbReference type="NCBI Taxonomy" id="2743979"/>
    <lineage>
        <taxon>Bacteria</taxon>
        <taxon>Pseudomonadati</taxon>
        <taxon>Pseudomonadota</taxon>
        <taxon>Alphaproteobacteria</taxon>
        <taxon>Sphingomonadales</taxon>
        <taxon>Erythrobacteraceae</taxon>
        <taxon>Altererythrobacter</taxon>
    </lineage>
</organism>
<proteinExistence type="predicted"/>
<evidence type="ECO:0000313" key="1">
    <source>
        <dbReference type="EMBL" id="NVE95536.1"/>
    </source>
</evidence>
<comment type="caution">
    <text evidence="1">The sequence shown here is derived from an EMBL/GenBank/DDBJ whole genome shotgun (WGS) entry which is preliminary data.</text>
</comment>
<dbReference type="AlphaFoldDB" id="A0A850HEL7"/>
<dbReference type="Proteomes" id="UP000546031">
    <property type="component" value="Unassembled WGS sequence"/>
</dbReference>
<dbReference type="SUPFAM" id="SSF50199">
    <property type="entry name" value="Staphylococcal nuclease"/>
    <property type="match status" value="1"/>
</dbReference>
<gene>
    <name evidence="1" type="ORF">HUO12_11555</name>
</gene>
<keyword evidence="2" id="KW-1185">Reference proteome</keyword>
<evidence type="ECO:0008006" key="3">
    <source>
        <dbReference type="Google" id="ProtNLM"/>
    </source>
</evidence>
<evidence type="ECO:0000313" key="2">
    <source>
        <dbReference type="Proteomes" id="UP000546031"/>
    </source>
</evidence>
<dbReference type="InterPro" id="IPR035437">
    <property type="entry name" value="SNase_OB-fold_sf"/>
</dbReference>
<name>A0A850HEL7_9SPHN</name>
<dbReference type="EMBL" id="JABWTA010000001">
    <property type="protein sequence ID" value="NVE95536.1"/>
    <property type="molecule type" value="Genomic_DNA"/>
</dbReference>
<dbReference type="Gene3D" id="2.40.50.90">
    <property type="match status" value="1"/>
</dbReference>
<sequence>MRWTTPVLAIGLVGAWYVFGPRIAPQDWSTIGTQFGTCGERGRPFHCVSDGDTVTIGYGQNARRIRLTGFDAPEIAGACQAEKTKAILAQRELKSWLNRGPFEWDGGASAPRDQYGRELRAVRRVNKDGTVENLADHMIEKKLASGDGPWEWRDWCD</sequence>